<protein>
    <recommendedName>
        <fullName evidence="3">L-rhamnose mutarotase</fullName>
    </recommendedName>
</protein>
<dbReference type="PANTHER" id="PTHR34389">
    <property type="entry name" value="L-RHAMNOSE MUTAROTASE"/>
    <property type="match status" value="1"/>
</dbReference>
<dbReference type="GO" id="GO:0016857">
    <property type="term" value="F:racemase and epimerase activity, acting on carbohydrates and derivatives"/>
    <property type="evidence" value="ECO:0007669"/>
    <property type="project" value="InterPro"/>
</dbReference>
<reference evidence="1 2" key="1">
    <citation type="submission" date="2014-06" db="EMBL/GenBank/DDBJ databases">
        <title>Evolutionary Origins and Diversification of the Mycorrhizal Mutualists.</title>
        <authorList>
            <consortium name="DOE Joint Genome Institute"/>
            <consortium name="Mycorrhizal Genomics Consortium"/>
            <person name="Kohler A."/>
            <person name="Kuo A."/>
            <person name="Nagy L.G."/>
            <person name="Floudas D."/>
            <person name="Copeland A."/>
            <person name="Barry K.W."/>
            <person name="Cichocki N."/>
            <person name="Veneault-Fourrey C."/>
            <person name="LaButti K."/>
            <person name="Lindquist E.A."/>
            <person name="Lipzen A."/>
            <person name="Lundell T."/>
            <person name="Morin E."/>
            <person name="Murat C."/>
            <person name="Riley R."/>
            <person name="Ohm R."/>
            <person name="Sun H."/>
            <person name="Tunlid A."/>
            <person name="Henrissat B."/>
            <person name="Grigoriev I.V."/>
            <person name="Hibbett D.S."/>
            <person name="Martin F."/>
        </authorList>
    </citation>
    <scope>NUCLEOTIDE SEQUENCE [LARGE SCALE GENOMIC DNA]</scope>
    <source>
        <strain evidence="1 2">SS14</strain>
    </source>
</reference>
<dbReference type="EMBL" id="KN837180">
    <property type="protein sequence ID" value="KIJ36265.1"/>
    <property type="molecule type" value="Genomic_DNA"/>
</dbReference>
<evidence type="ECO:0008006" key="3">
    <source>
        <dbReference type="Google" id="ProtNLM"/>
    </source>
</evidence>
<dbReference type="InterPro" id="IPR008000">
    <property type="entry name" value="Rham/fucose_mutarotase"/>
</dbReference>
<dbReference type="AlphaFoldDB" id="A0A0C9VF66"/>
<proteinExistence type="predicted"/>
<dbReference type="HOGENOM" id="CLU_100689_1_0_1"/>
<dbReference type="Pfam" id="PF05336">
    <property type="entry name" value="rhaM"/>
    <property type="match status" value="2"/>
</dbReference>
<name>A0A0C9VF66_SPHS4</name>
<organism evidence="1 2">
    <name type="scientific">Sphaerobolus stellatus (strain SS14)</name>
    <dbReference type="NCBI Taxonomy" id="990650"/>
    <lineage>
        <taxon>Eukaryota</taxon>
        <taxon>Fungi</taxon>
        <taxon>Dikarya</taxon>
        <taxon>Basidiomycota</taxon>
        <taxon>Agaricomycotina</taxon>
        <taxon>Agaricomycetes</taxon>
        <taxon>Phallomycetidae</taxon>
        <taxon>Geastrales</taxon>
        <taxon>Sphaerobolaceae</taxon>
        <taxon>Sphaerobolus</taxon>
    </lineage>
</organism>
<keyword evidence="2" id="KW-1185">Reference proteome</keyword>
<evidence type="ECO:0000313" key="2">
    <source>
        <dbReference type="Proteomes" id="UP000054279"/>
    </source>
</evidence>
<dbReference type="Proteomes" id="UP000054279">
    <property type="component" value="Unassembled WGS sequence"/>
</dbReference>
<sequence length="139" mass="15920">MSSSKSNAFLGKRNSQVSCHGKEYLEEYKEIHSKVWGTVLDGLRRSNIVDYSIHFLPSPPFALKAGAPSTSEIGGLLIGTFKYIGNEFEEDMKRTSEDEEIRRWWKITDTIQQTLVEGATSSEGGDWWYPCEEVFRFEK</sequence>
<dbReference type="SUPFAM" id="SSF54909">
    <property type="entry name" value="Dimeric alpha+beta barrel"/>
    <property type="match status" value="1"/>
</dbReference>
<dbReference type="PANTHER" id="PTHR34389:SF2">
    <property type="entry name" value="L-RHAMNOSE MUTAROTASE"/>
    <property type="match status" value="1"/>
</dbReference>
<dbReference type="InterPro" id="IPR011008">
    <property type="entry name" value="Dimeric_a/b-barrel"/>
</dbReference>
<dbReference type="OrthoDB" id="9981546at2759"/>
<gene>
    <name evidence="1" type="ORF">M422DRAFT_34373</name>
</gene>
<accession>A0A0C9VF66</accession>
<dbReference type="Gene3D" id="3.30.70.100">
    <property type="match status" value="1"/>
</dbReference>
<evidence type="ECO:0000313" key="1">
    <source>
        <dbReference type="EMBL" id="KIJ36265.1"/>
    </source>
</evidence>